<dbReference type="PANTHER" id="PTHR45947">
    <property type="entry name" value="SULFOQUINOVOSYL TRANSFERASE SQD2"/>
    <property type="match status" value="1"/>
</dbReference>
<dbReference type="Gene3D" id="3.40.50.2000">
    <property type="entry name" value="Glycogen Phosphorylase B"/>
    <property type="match status" value="2"/>
</dbReference>
<evidence type="ECO:0000259" key="2">
    <source>
        <dbReference type="Pfam" id="PF13439"/>
    </source>
</evidence>
<dbReference type="EMBL" id="CAJNBJ010000016">
    <property type="protein sequence ID" value="CAE6750252.1"/>
    <property type="molecule type" value="Genomic_DNA"/>
</dbReference>
<feature type="domain" description="Glycosyltransferase subfamily 4-like N-terminal" evidence="2">
    <location>
        <begin position="14"/>
        <end position="180"/>
    </location>
</feature>
<dbReference type="InterPro" id="IPR028098">
    <property type="entry name" value="Glyco_trans_4-like_N"/>
</dbReference>
<dbReference type="Pfam" id="PF00534">
    <property type="entry name" value="Glycos_transf_1"/>
    <property type="match status" value="1"/>
</dbReference>
<dbReference type="Pfam" id="PF13439">
    <property type="entry name" value="Glyco_transf_4"/>
    <property type="match status" value="1"/>
</dbReference>
<dbReference type="SUPFAM" id="SSF53756">
    <property type="entry name" value="UDP-Glycosyltransferase/glycogen phosphorylase"/>
    <property type="match status" value="1"/>
</dbReference>
<dbReference type="RefSeq" id="WP_213042340.1">
    <property type="nucleotide sequence ID" value="NZ_CAJNBJ010000016.1"/>
</dbReference>
<protein>
    <recommendedName>
        <fullName evidence="5">Glycosyl transferase, group 1</fullName>
    </recommendedName>
</protein>
<name>A0ABM8RFG8_9BACT</name>
<dbReference type="PANTHER" id="PTHR45947:SF3">
    <property type="entry name" value="SULFOQUINOVOSYL TRANSFERASE SQD2"/>
    <property type="match status" value="1"/>
</dbReference>
<evidence type="ECO:0000313" key="4">
    <source>
        <dbReference type="Proteomes" id="UP000675880"/>
    </source>
</evidence>
<evidence type="ECO:0008006" key="5">
    <source>
        <dbReference type="Google" id="ProtNLM"/>
    </source>
</evidence>
<dbReference type="InterPro" id="IPR001296">
    <property type="entry name" value="Glyco_trans_1"/>
</dbReference>
<gene>
    <name evidence="3" type="ORF">NSPZN2_30136</name>
</gene>
<feature type="domain" description="Glycosyl transferase family 1" evidence="1">
    <location>
        <begin position="191"/>
        <end position="355"/>
    </location>
</feature>
<evidence type="ECO:0000259" key="1">
    <source>
        <dbReference type="Pfam" id="PF00534"/>
    </source>
</evidence>
<dbReference type="Proteomes" id="UP000675880">
    <property type="component" value="Unassembled WGS sequence"/>
</dbReference>
<evidence type="ECO:0000313" key="3">
    <source>
        <dbReference type="EMBL" id="CAE6750252.1"/>
    </source>
</evidence>
<comment type="caution">
    <text evidence="3">The sequence shown here is derived from an EMBL/GenBank/DDBJ whole genome shotgun (WGS) entry which is preliminary data.</text>
</comment>
<dbReference type="InterPro" id="IPR050194">
    <property type="entry name" value="Glycosyltransferase_grp1"/>
</dbReference>
<reference evidence="3 4" key="1">
    <citation type="submission" date="2021-02" db="EMBL/GenBank/DDBJ databases">
        <authorList>
            <person name="Han P."/>
        </authorList>
    </citation>
    <scope>NUCLEOTIDE SEQUENCE [LARGE SCALE GENOMIC DNA]</scope>
    <source>
        <strain evidence="3">Candidatus Nitrospira sp. ZN2</strain>
    </source>
</reference>
<dbReference type="CDD" id="cd03808">
    <property type="entry name" value="GT4_CapM-like"/>
    <property type="match status" value="1"/>
</dbReference>
<sequence length="397" mass="43766">MDVVCHVITKLELGGAQEVAMRVVSSLDRRRFRPVLIAGPDGLLTEEAHALQGVELRLIPSLAREIHPLQDLRALWELVATFRRLRPKIVHTHSSKAGILGRIAAWLAGVPCILHTIHGYGVTPAQPYWLQRLLIGLEWMVGRVTTHWIAVSQADRRQGIEWELFTASKVSVVRPGIDPEVFAARIEAAERDRLRAALGVGPEDLLVGTVSCLKPQKSPEDFIRVAALVCQRMPAAKCILVGDGELRPRIEAMIQAEGLQEKVTLLGWRRDVPALLKALDVFVLTSQWEGLPCAILEARASRVPIVATRVGGAAEAIVEGIQGTLCPAGDVRALAGRVCQILGDARLRADLRNGSEELPEEFTIQETVKQYQSLYTYLLHSRRPAGNTMKLQPNRLS</sequence>
<organism evidence="3 4">
    <name type="scientific">Nitrospira defluvii</name>
    <dbReference type="NCBI Taxonomy" id="330214"/>
    <lineage>
        <taxon>Bacteria</taxon>
        <taxon>Pseudomonadati</taxon>
        <taxon>Nitrospirota</taxon>
        <taxon>Nitrospiria</taxon>
        <taxon>Nitrospirales</taxon>
        <taxon>Nitrospiraceae</taxon>
        <taxon>Nitrospira</taxon>
    </lineage>
</organism>
<keyword evidence="4" id="KW-1185">Reference proteome</keyword>
<accession>A0ABM8RFG8</accession>
<proteinExistence type="predicted"/>